<dbReference type="AlphaFoldDB" id="A0A8C4M9Z8"/>
<evidence type="ECO:0000256" key="1">
    <source>
        <dbReference type="SAM" id="Phobius"/>
    </source>
</evidence>
<keyword evidence="1" id="KW-0812">Transmembrane</keyword>
<keyword evidence="1" id="KW-0472">Membrane</keyword>
<dbReference type="Ensembl" id="ENSEAST00005024708.2">
    <property type="protein sequence ID" value="ENSEASP00005022773.1"/>
    <property type="gene ID" value="ENSEASG00005015523.2"/>
</dbReference>
<reference evidence="2" key="2">
    <citation type="submission" date="2025-08" db="UniProtKB">
        <authorList>
            <consortium name="Ensembl"/>
        </authorList>
    </citation>
    <scope>IDENTIFICATION</scope>
</reference>
<accession>A0A8C4M9Z8</accession>
<keyword evidence="3" id="KW-1185">Reference proteome</keyword>
<dbReference type="Proteomes" id="UP000694387">
    <property type="component" value="Chromosome 11"/>
</dbReference>
<name>A0A8C4M9Z8_EQUAS</name>
<keyword evidence="1" id="KW-1133">Transmembrane helix</keyword>
<feature type="transmembrane region" description="Helical" evidence="1">
    <location>
        <begin position="33"/>
        <end position="53"/>
    </location>
</feature>
<sequence>VLGVWKKSNFQSTFAVLHLTDDLTVVPLKVDAAFLPFQTIFIITAFCSTYVITDGLSGIIFFKGSLLYTSYNVL</sequence>
<proteinExistence type="predicted"/>
<dbReference type="OMA" id="YTVKIYY"/>
<organism evidence="2 3">
    <name type="scientific">Equus asinus</name>
    <name type="common">Donkey</name>
    <name type="synonym">Equus africanus asinus</name>
    <dbReference type="NCBI Taxonomy" id="9793"/>
    <lineage>
        <taxon>Eukaryota</taxon>
        <taxon>Metazoa</taxon>
        <taxon>Chordata</taxon>
        <taxon>Craniata</taxon>
        <taxon>Vertebrata</taxon>
        <taxon>Euteleostomi</taxon>
        <taxon>Mammalia</taxon>
        <taxon>Eutheria</taxon>
        <taxon>Laurasiatheria</taxon>
        <taxon>Perissodactyla</taxon>
        <taxon>Equidae</taxon>
        <taxon>Equus</taxon>
    </lineage>
</organism>
<evidence type="ECO:0000313" key="3">
    <source>
        <dbReference type="Proteomes" id="UP000694387"/>
    </source>
</evidence>
<reference evidence="2 3" key="1">
    <citation type="journal article" date="2020" name="Nat. Commun.">
        <title>Donkey genomes provide new insights into domestication and selection for coat color.</title>
        <authorList>
            <person name="Wang"/>
            <person name="C."/>
            <person name="Li"/>
            <person name="H."/>
            <person name="Guo"/>
            <person name="Y."/>
            <person name="Huang"/>
            <person name="J."/>
            <person name="Sun"/>
            <person name="Y."/>
            <person name="Min"/>
            <person name="J."/>
            <person name="Wang"/>
            <person name="J."/>
            <person name="Fang"/>
            <person name="X."/>
            <person name="Zhao"/>
            <person name="Z."/>
            <person name="Wang"/>
            <person name="S."/>
            <person name="Zhang"/>
            <person name="Y."/>
            <person name="Liu"/>
            <person name="Q."/>
            <person name="Jiang"/>
            <person name="Q."/>
            <person name="Wang"/>
            <person name="X."/>
            <person name="Guo"/>
            <person name="Y."/>
            <person name="Yang"/>
            <person name="C."/>
            <person name="Wang"/>
            <person name="Y."/>
            <person name="Tian"/>
            <person name="F."/>
            <person name="Zhuang"/>
            <person name="G."/>
            <person name="Fan"/>
            <person name="Y."/>
            <person name="Gao"/>
            <person name="Q."/>
            <person name="Li"/>
            <person name="Y."/>
            <person name="Ju"/>
            <person name="Z."/>
            <person name="Li"/>
            <person name="J."/>
            <person name="Li"/>
            <person name="R."/>
            <person name="Hou"/>
            <person name="M."/>
            <person name="Yang"/>
            <person name="G."/>
            <person name="Liu"/>
            <person name="G."/>
            <person name="Liu"/>
            <person name="W."/>
            <person name="Guo"/>
            <person name="J."/>
            <person name="Pan"/>
            <person name="S."/>
            <person name="Fan"/>
            <person name="G."/>
            <person name="Zhang"/>
            <person name="W."/>
            <person name="Zhang"/>
            <person name="R."/>
            <person name="Yu"/>
            <person name="J."/>
            <person name="Zhang"/>
            <person name="X."/>
            <person name="Yin"/>
            <person name="Q."/>
            <person name="Ji"/>
            <person name="C."/>
            <person name="Jin"/>
            <person name="Y."/>
            <person name="Yue"/>
            <person name="G."/>
            <person name="Liu"/>
            <person name="M."/>
            <person name="Xu"/>
            <person name="J."/>
            <person name="Liu"/>
            <person name="S."/>
            <person name="Jordana"/>
            <person name="J."/>
            <person name="Noce"/>
            <person name="A."/>
            <person name="Amills"/>
            <person name="M."/>
            <person name="Wu"/>
            <person name="D.D."/>
            <person name="Li"/>
            <person name="S."/>
            <person name="Zhou"/>
            <person name="X. and Zhong"/>
            <person name="J."/>
        </authorList>
    </citation>
    <scope>NUCLEOTIDE SEQUENCE [LARGE SCALE GENOMIC DNA]</scope>
</reference>
<dbReference type="GeneTree" id="ENSGT00910000147628"/>
<protein>
    <submittedName>
        <fullName evidence="2">Uncharacterized protein</fullName>
    </submittedName>
</protein>
<reference evidence="2" key="3">
    <citation type="submission" date="2025-09" db="UniProtKB">
        <authorList>
            <consortium name="Ensembl"/>
        </authorList>
    </citation>
    <scope>IDENTIFICATION</scope>
</reference>
<evidence type="ECO:0000313" key="2">
    <source>
        <dbReference type="Ensembl" id="ENSEASP00005022773.1"/>
    </source>
</evidence>